<keyword evidence="4" id="KW-1185">Reference proteome</keyword>
<comment type="caution">
    <text evidence="3">The sequence shown here is derived from an EMBL/GenBank/DDBJ whole genome shotgun (WGS) entry which is preliminary data.</text>
</comment>
<dbReference type="PANTHER" id="PTHR47106:SF1">
    <property type="entry name" value="COILED-COIL-HELIX-COILED-COIL-HELIX DOMAIN-CONTAINING PROTEIN 5"/>
    <property type="match status" value="1"/>
</dbReference>
<dbReference type="Pfam" id="PF16860">
    <property type="entry name" value="CX9C"/>
    <property type="match status" value="1"/>
</dbReference>
<dbReference type="STRING" id="188477.A0A433U072"/>
<feature type="region of interest" description="Disordered" evidence="1">
    <location>
        <begin position="112"/>
        <end position="137"/>
    </location>
</feature>
<dbReference type="Proteomes" id="UP000271974">
    <property type="component" value="Unassembled WGS sequence"/>
</dbReference>
<feature type="domain" description="IMS import disulfide relay-system CHCH-CHCH-like Cx9C" evidence="2">
    <location>
        <begin position="5"/>
        <end position="49"/>
    </location>
</feature>
<dbReference type="InterPro" id="IPR052848">
    <property type="entry name" value="CHCH_domain-containing_protein"/>
</dbReference>
<dbReference type="PROSITE" id="PS51808">
    <property type="entry name" value="CHCH"/>
    <property type="match status" value="1"/>
</dbReference>
<dbReference type="InterPro" id="IPR009069">
    <property type="entry name" value="Cys_alpha_HP_mot_SF"/>
</dbReference>
<accession>A0A433U072</accession>
<dbReference type="OrthoDB" id="2581252at2759"/>
<dbReference type="SUPFAM" id="SSF47072">
    <property type="entry name" value="Cysteine alpha-hairpin motif"/>
    <property type="match status" value="1"/>
</dbReference>
<dbReference type="EMBL" id="RQTK01000117">
    <property type="protein sequence ID" value="RUS87202.1"/>
    <property type="molecule type" value="Genomic_DNA"/>
</dbReference>
<proteinExistence type="predicted"/>
<gene>
    <name evidence="3" type="ORF">EGW08_005042</name>
</gene>
<dbReference type="Gene3D" id="1.10.287.2900">
    <property type="match status" value="2"/>
</dbReference>
<sequence length="137" mass="15249">MEHSMRLVEQHCSKYLTMFGECVHQFPHTWQMDCESERRKLARCAETNPEILHIKSACAAQFSVYEKCMNENRSDSDRCTDSFLAFTSCAQDALGTFKSKTGIAVASQVSDKTQQEVDLKTSGVDSKSSGVDPLPAS</sequence>
<dbReference type="GO" id="GO:0005758">
    <property type="term" value="C:mitochondrial intermembrane space"/>
    <property type="evidence" value="ECO:0007669"/>
    <property type="project" value="TreeGrafter"/>
</dbReference>
<organism evidence="3 4">
    <name type="scientific">Elysia chlorotica</name>
    <name type="common">Eastern emerald elysia</name>
    <name type="synonym">Sea slug</name>
    <dbReference type="NCBI Taxonomy" id="188477"/>
    <lineage>
        <taxon>Eukaryota</taxon>
        <taxon>Metazoa</taxon>
        <taxon>Spiralia</taxon>
        <taxon>Lophotrochozoa</taxon>
        <taxon>Mollusca</taxon>
        <taxon>Gastropoda</taxon>
        <taxon>Heterobranchia</taxon>
        <taxon>Euthyneura</taxon>
        <taxon>Panpulmonata</taxon>
        <taxon>Sacoglossa</taxon>
        <taxon>Placobranchoidea</taxon>
        <taxon>Plakobranchidae</taxon>
        <taxon>Elysia</taxon>
    </lineage>
</organism>
<dbReference type="InterPro" id="IPR031731">
    <property type="entry name" value="CX9C"/>
</dbReference>
<dbReference type="GO" id="GO:0045333">
    <property type="term" value="P:cellular respiration"/>
    <property type="evidence" value="ECO:0007669"/>
    <property type="project" value="TreeGrafter"/>
</dbReference>
<evidence type="ECO:0000256" key="1">
    <source>
        <dbReference type="SAM" id="MobiDB-lite"/>
    </source>
</evidence>
<evidence type="ECO:0000313" key="4">
    <source>
        <dbReference type="Proteomes" id="UP000271974"/>
    </source>
</evidence>
<protein>
    <recommendedName>
        <fullName evidence="2">IMS import disulfide relay-system CHCH-CHCH-like Cx9C domain-containing protein</fullName>
    </recommendedName>
</protein>
<name>A0A433U072_ELYCH</name>
<evidence type="ECO:0000259" key="2">
    <source>
        <dbReference type="Pfam" id="PF16860"/>
    </source>
</evidence>
<dbReference type="PANTHER" id="PTHR47106">
    <property type="entry name" value="COILED-COIL-HELIX-COILED-COIL-HELIX DOMAIN-CONTAINING PROTEIN 5"/>
    <property type="match status" value="1"/>
</dbReference>
<evidence type="ECO:0000313" key="3">
    <source>
        <dbReference type="EMBL" id="RUS87202.1"/>
    </source>
</evidence>
<reference evidence="3 4" key="1">
    <citation type="submission" date="2019-01" db="EMBL/GenBank/DDBJ databases">
        <title>A draft genome assembly of the solar-powered sea slug Elysia chlorotica.</title>
        <authorList>
            <person name="Cai H."/>
            <person name="Li Q."/>
            <person name="Fang X."/>
            <person name="Li J."/>
            <person name="Curtis N.E."/>
            <person name="Altenburger A."/>
            <person name="Shibata T."/>
            <person name="Feng M."/>
            <person name="Maeda T."/>
            <person name="Schwartz J.A."/>
            <person name="Shigenobu S."/>
            <person name="Lundholm N."/>
            <person name="Nishiyama T."/>
            <person name="Yang H."/>
            <person name="Hasebe M."/>
            <person name="Li S."/>
            <person name="Pierce S.K."/>
            <person name="Wang J."/>
        </authorList>
    </citation>
    <scope>NUCLEOTIDE SEQUENCE [LARGE SCALE GENOMIC DNA]</scope>
    <source>
        <strain evidence="3">EC2010</strain>
        <tissue evidence="3">Whole organism of an adult</tissue>
    </source>
</reference>
<dbReference type="AlphaFoldDB" id="A0A433U072"/>